<dbReference type="RefSeq" id="WP_184914068.1">
    <property type="nucleotide sequence ID" value="NZ_JACHJR010000001.1"/>
</dbReference>
<proteinExistence type="predicted"/>
<reference evidence="1 2" key="1">
    <citation type="submission" date="2020-08" db="EMBL/GenBank/DDBJ databases">
        <title>Sequencing the genomes of 1000 actinobacteria strains.</title>
        <authorList>
            <person name="Klenk H.-P."/>
        </authorList>
    </citation>
    <scope>NUCLEOTIDE SEQUENCE [LARGE SCALE GENOMIC DNA]</scope>
    <source>
        <strain evidence="1 2">DSM 44786</strain>
    </source>
</reference>
<name>A0A7W7WHS6_9ACTN</name>
<comment type="caution">
    <text evidence="1">The sequence shown here is derived from an EMBL/GenBank/DDBJ whole genome shotgun (WGS) entry which is preliminary data.</text>
</comment>
<evidence type="ECO:0000313" key="2">
    <source>
        <dbReference type="Proteomes" id="UP000573327"/>
    </source>
</evidence>
<accession>A0A7W7WHS6</accession>
<dbReference type="EMBL" id="JACHJR010000001">
    <property type="protein sequence ID" value="MBB4946814.1"/>
    <property type="molecule type" value="Genomic_DNA"/>
</dbReference>
<keyword evidence="2" id="KW-1185">Reference proteome</keyword>
<sequence length="83" mass="8706">MTDATRRTIRTTVQTVLGLLAAIPLLVNAGDLPATLPGLATAVTVATVVTRVMANPAVNRRLPAWLRAAADPDAAAYRRATNE</sequence>
<dbReference type="GO" id="GO:0051301">
    <property type="term" value="P:cell division"/>
    <property type="evidence" value="ECO:0007669"/>
    <property type="project" value="UniProtKB-KW"/>
</dbReference>
<gene>
    <name evidence="1" type="ORF">F4556_002349</name>
</gene>
<dbReference type="Proteomes" id="UP000573327">
    <property type="component" value="Unassembled WGS sequence"/>
</dbReference>
<protein>
    <submittedName>
        <fullName evidence="1">Cell division protein FtsW (Lipid II flippase)</fullName>
    </submittedName>
</protein>
<organism evidence="1 2">
    <name type="scientific">Kitasatospora gansuensis</name>
    <dbReference type="NCBI Taxonomy" id="258050"/>
    <lineage>
        <taxon>Bacteria</taxon>
        <taxon>Bacillati</taxon>
        <taxon>Actinomycetota</taxon>
        <taxon>Actinomycetes</taxon>
        <taxon>Kitasatosporales</taxon>
        <taxon>Streptomycetaceae</taxon>
        <taxon>Kitasatospora</taxon>
    </lineage>
</organism>
<dbReference type="AlphaFoldDB" id="A0A7W7WHS6"/>
<keyword evidence="1" id="KW-0131">Cell cycle</keyword>
<evidence type="ECO:0000313" key="1">
    <source>
        <dbReference type="EMBL" id="MBB4946814.1"/>
    </source>
</evidence>
<keyword evidence="1" id="KW-0132">Cell division</keyword>